<keyword evidence="4 8" id="KW-0479">Metal-binding</keyword>
<dbReference type="EMBL" id="VUNQ01000003">
    <property type="protein sequence ID" value="MSU00263.1"/>
    <property type="molecule type" value="Genomic_DNA"/>
</dbReference>
<proteinExistence type="inferred from homology"/>
<comment type="function">
    <text evidence="8">Zinc phosphodiesterase, which displays some tRNA 3'-processing endonuclease activity. Probably involved in tRNA maturation, by removing a 3'-trailer from precursor tRNA.</text>
</comment>
<dbReference type="NCBIfam" id="TIGR02651">
    <property type="entry name" value="RNase_Z"/>
    <property type="match status" value="1"/>
</dbReference>
<dbReference type="PANTHER" id="PTHR46018">
    <property type="entry name" value="ZINC PHOSPHODIESTERASE ELAC PROTEIN 1"/>
    <property type="match status" value="1"/>
</dbReference>
<dbReference type="NCBIfam" id="NF000801">
    <property type="entry name" value="PRK00055.1-3"/>
    <property type="match status" value="1"/>
</dbReference>
<evidence type="ECO:0000256" key="7">
    <source>
        <dbReference type="ARBA" id="ARBA00022833"/>
    </source>
</evidence>
<evidence type="ECO:0000256" key="2">
    <source>
        <dbReference type="ARBA" id="ARBA00022694"/>
    </source>
</evidence>
<protein>
    <recommendedName>
        <fullName evidence="8">Ribonuclease Z</fullName>
        <shortName evidence="8">RNase Z</shortName>
        <ecNumber evidence="8">3.1.26.11</ecNumber>
    </recommendedName>
    <alternativeName>
        <fullName evidence="8">tRNA 3 endonuclease</fullName>
    </alternativeName>
    <alternativeName>
        <fullName evidence="8">tRNase Z</fullName>
    </alternativeName>
</protein>
<name>A0A6N7XS70_9FIRM</name>
<keyword evidence="7 8" id="KW-0862">Zinc</keyword>
<dbReference type="GO" id="GO:0042781">
    <property type="term" value="F:3'-tRNA processing endoribonuclease activity"/>
    <property type="evidence" value="ECO:0007669"/>
    <property type="project" value="UniProtKB-UniRule"/>
</dbReference>
<keyword evidence="3 8" id="KW-0540">Nuclease</keyword>
<dbReference type="EC" id="3.1.26.11" evidence="8"/>
<evidence type="ECO:0000256" key="3">
    <source>
        <dbReference type="ARBA" id="ARBA00022722"/>
    </source>
</evidence>
<evidence type="ECO:0000256" key="5">
    <source>
        <dbReference type="ARBA" id="ARBA00022759"/>
    </source>
</evidence>
<evidence type="ECO:0000256" key="6">
    <source>
        <dbReference type="ARBA" id="ARBA00022801"/>
    </source>
</evidence>
<comment type="catalytic activity">
    <reaction evidence="8">
        <text>Endonucleolytic cleavage of RNA, removing extra 3' nucleotides from tRNA precursor, generating 3' termini of tRNAs. A 3'-hydroxy group is left at the tRNA terminus and a 5'-phosphoryl group is left at the trailer molecule.</text>
        <dbReference type="EC" id="3.1.26.11"/>
    </reaction>
</comment>
<comment type="similarity">
    <text evidence="8">Belongs to the RNase Z family.</text>
</comment>
<dbReference type="InterPro" id="IPR013471">
    <property type="entry name" value="RNase_Z/BN"/>
</dbReference>
<keyword evidence="2 8" id="KW-0819">tRNA processing</keyword>
<keyword evidence="10" id="KW-1185">Reference proteome</keyword>
<evidence type="ECO:0000256" key="4">
    <source>
        <dbReference type="ARBA" id="ARBA00022723"/>
    </source>
</evidence>
<comment type="caution">
    <text evidence="9">The sequence shown here is derived from an EMBL/GenBank/DDBJ whole genome shotgun (WGS) entry which is preliminary data.</text>
</comment>
<feature type="binding site" evidence="8">
    <location>
        <position position="61"/>
    </location>
    <ligand>
        <name>Zn(2+)</name>
        <dbReference type="ChEBI" id="CHEBI:29105"/>
        <label>1</label>
        <note>catalytic</note>
    </ligand>
</feature>
<dbReference type="Gene3D" id="3.60.15.10">
    <property type="entry name" value="Ribonuclease Z/Hydroxyacylglutathione hydrolase-like"/>
    <property type="match status" value="1"/>
</dbReference>
<feature type="binding site" evidence="8">
    <location>
        <position position="220"/>
    </location>
    <ligand>
        <name>Zn(2+)</name>
        <dbReference type="ChEBI" id="CHEBI:29105"/>
        <label>1</label>
        <note>catalytic</note>
    </ligand>
</feature>
<evidence type="ECO:0000313" key="10">
    <source>
        <dbReference type="Proteomes" id="UP000469523"/>
    </source>
</evidence>
<feature type="binding site" evidence="8">
    <location>
        <position position="65"/>
    </location>
    <ligand>
        <name>Zn(2+)</name>
        <dbReference type="ChEBI" id="CHEBI:29105"/>
        <label>2</label>
        <note>catalytic</note>
    </ligand>
</feature>
<feature type="binding site" evidence="8">
    <location>
        <position position="152"/>
    </location>
    <ligand>
        <name>Zn(2+)</name>
        <dbReference type="ChEBI" id="CHEBI:29105"/>
        <label>1</label>
        <note>catalytic</note>
    </ligand>
</feature>
<dbReference type="CDD" id="cd07717">
    <property type="entry name" value="RNaseZ_ZiPD-like_MBL-fold"/>
    <property type="match status" value="1"/>
</dbReference>
<dbReference type="Proteomes" id="UP000469523">
    <property type="component" value="Unassembled WGS sequence"/>
</dbReference>
<accession>A0A6N7XS70</accession>
<evidence type="ECO:0000313" key="9">
    <source>
        <dbReference type="EMBL" id="MSU00263.1"/>
    </source>
</evidence>
<dbReference type="RefSeq" id="WP_154438629.1">
    <property type="nucleotide sequence ID" value="NZ_JAHLPJ010000001.1"/>
</dbReference>
<feature type="binding site" evidence="8">
    <location>
        <position position="279"/>
    </location>
    <ligand>
        <name>Zn(2+)</name>
        <dbReference type="ChEBI" id="CHEBI:29105"/>
        <label>2</label>
        <note>catalytic</note>
    </ligand>
</feature>
<dbReference type="PANTHER" id="PTHR46018:SF2">
    <property type="entry name" value="ZINC PHOSPHODIESTERASE ELAC PROTEIN 1"/>
    <property type="match status" value="1"/>
</dbReference>
<dbReference type="InterPro" id="IPR036866">
    <property type="entry name" value="RibonucZ/Hydroxyglut_hydro"/>
</dbReference>
<gene>
    <name evidence="8" type="primary">rnz</name>
    <name evidence="9" type="ORF">FYJ83_02115</name>
</gene>
<reference evidence="9 10" key="1">
    <citation type="submission" date="2019-09" db="EMBL/GenBank/DDBJ databases">
        <title>In-depth cultivation of the pig gut microbiome towards novel bacterial diversity and tailored functional studies.</title>
        <authorList>
            <person name="Wylensek D."/>
            <person name="Hitch T.C.A."/>
            <person name="Clavel T."/>
        </authorList>
    </citation>
    <scope>NUCLEOTIDE SEQUENCE [LARGE SCALE GENOMIC DNA]</scope>
    <source>
        <strain evidence="9 10">WCA3-693-APC-4?</strain>
    </source>
</reference>
<dbReference type="AlphaFoldDB" id="A0A6N7XS70"/>
<dbReference type="Pfam" id="PF23023">
    <property type="entry name" value="Anti-Pycsar_Apyc1"/>
    <property type="match status" value="1"/>
</dbReference>
<comment type="subunit">
    <text evidence="1 8">Homodimer.</text>
</comment>
<organism evidence="9 10">
    <name type="scientific">Tissierella pigra</name>
    <dbReference type="NCBI Taxonomy" id="2607614"/>
    <lineage>
        <taxon>Bacteria</taxon>
        <taxon>Bacillati</taxon>
        <taxon>Bacillota</taxon>
        <taxon>Tissierellia</taxon>
        <taxon>Tissierellales</taxon>
        <taxon>Tissierellaceae</taxon>
        <taxon>Tissierella</taxon>
    </lineage>
</organism>
<evidence type="ECO:0000256" key="1">
    <source>
        <dbReference type="ARBA" id="ARBA00011738"/>
    </source>
</evidence>
<keyword evidence="5 8" id="KW-0255">Endonuclease</keyword>
<dbReference type="SUPFAM" id="SSF56281">
    <property type="entry name" value="Metallo-hydrolase/oxidoreductase"/>
    <property type="match status" value="1"/>
</dbReference>
<keyword evidence="6 8" id="KW-0378">Hydrolase</keyword>
<feature type="binding site" evidence="8">
    <location>
        <position position="66"/>
    </location>
    <ligand>
        <name>Zn(2+)</name>
        <dbReference type="ChEBI" id="CHEBI:29105"/>
        <label>2</label>
        <note>catalytic</note>
    </ligand>
</feature>
<feature type="active site" description="Proton acceptor" evidence="8">
    <location>
        <position position="65"/>
    </location>
</feature>
<feature type="binding site" evidence="8">
    <location>
        <position position="220"/>
    </location>
    <ligand>
        <name>Zn(2+)</name>
        <dbReference type="ChEBI" id="CHEBI:29105"/>
        <label>2</label>
        <note>catalytic</note>
    </ligand>
</feature>
<comment type="cofactor">
    <cofactor evidence="8">
        <name>Zn(2+)</name>
        <dbReference type="ChEBI" id="CHEBI:29105"/>
    </cofactor>
    <text evidence="8">Binds 2 Zn(2+) ions.</text>
</comment>
<dbReference type="GO" id="GO:0008270">
    <property type="term" value="F:zinc ion binding"/>
    <property type="evidence" value="ECO:0007669"/>
    <property type="project" value="UniProtKB-UniRule"/>
</dbReference>
<dbReference type="HAMAP" id="MF_01818">
    <property type="entry name" value="RNase_Z_BN"/>
    <property type="match status" value="1"/>
</dbReference>
<sequence length="318" mass="35740">MLDICLLGSGGGMPMPERFLSSMVIGYNGRQILIDCGEGTQVAMRKMKTGFKSIDIICITHGHGDHIFGLPGLLSTIGNSDRIEPITIIGPAGIQDIVNGLIFSLKNLPYEINIIENPIEPLGINISPKGTKIDSEVSSNANMIISTLELEHSAPCLGYGFYIKRKPKFYPEKAELYKVPREIWRNLQNGETIIYDNQEYYPSMVLGEERKGIKLSYITDTRPTDKIVDFIRDSTFFVCEGTYGDNEDLHKAIKNKHMTFAEAGKLAYDGNVDELLLTHFSTAMKEPELYVEKVTDIFERAIIGYDGFNRILNFHKKE</sequence>
<feature type="binding site" evidence="8">
    <location>
        <position position="63"/>
    </location>
    <ligand>
        <name>Zn(2+)</name>
        <dbReference type="ChEBI" id="CHEBI:29105"/>
        <label>1</label>
        <note>catalytic</note>
    </ligand>
</feature>
<evidence type="ECO:0000256" key="8">
    <source>
        <dbReference type="HAMAP-Rule" id="MF_01818"/>
    </source>
</evidence>